<comment type="caution">
    <text evidence="1">The sequence shown here is derived from an EMBL/GenBank/DDBJ whole genome shotgun (WGS) entry which is preliminary data.</text>
</comment>
<sequence length="96" mass="10641">MLNKLNSGINFVAVGGMFRINKRNAYCIHKNKEAIHATLTICTSLPIKPLRKISIKGVHCSPPVPFEKREDFCMDVSNKQKQVKAVVPHSQPAKAG</sequence>
<evidence type="ECO:0000313" key="1">
    <source>
        <dbReference type="EMBL" id="KRX87196.1"/>
    </source>
</evidence>
<proteinExistence type="predicted"/>
<accession>A0A0V0XGR0</accession>
<dbReference type="Proteomes" id="UP000054815">
    <property type="component" value="Unassembled WGS sequence"/>
</dbReference>
<dbReference type="AlphaFoldDB" id="A0A0V0XGR0"/>
<dbReference type="EMBL" id="JYDU01000302">
    <property type="protein sequence ID" value="KRX87196.1"/>
    <property type="molecule type" value="Genomic_DNA"/>
</dbReference>
<organism evidence="1 2">
    <name type="scientific">Trichinella pseudospiralis</name>
    <name type="common">Parasitic roundworm</name>
    <dbReference type="NCBI Taxonomy" id="6337"/>
    <lineage>
        <taxon>Eukaryota</taxon>
        <taxon>Metazoa</taxon>
        <taxon>Ecdysozoa</taxon>
        <taxon>Nematoda</taxon>
        <taxon>Enoplea</taxon>
        <taxon>Dorylaimia</taxon>
        <taxon>Trichinellida</taxon>
        <taxon>Trichinellidae</taxon>
        <taxon>Trichinella</taxon>
    </lineage>
</organism>
<gene>
    <name evidence="1" type="ORF">T4E_6816</name>
</gene>
<reference evidence="1 2" key="1">
    <citation type="submission" date="2015-01" db="EMBL/GenBank/DDBJ databases">
        <title>Evolution of Trichinella species and genotypes.</title>
        <authorList>
            <person name="Korhonen P.K."/>
            <person name="Edoardo P."/>
            <person name="Giuseppe L.R."/>
            <person name="Gasser R.B."/>
        </authorList>
    </citation>
    <scope>NUCLEOTIDE SEQUENCE [LARGE SCALE GENOMIC DNA]</scope>
    <source>
        <strain evidence="1">ISS141</strain>
    </source>
</reference>
<name>A0A0V0XGR0_TRIPS</name>
<evidence type="ECO:0000313" key="2">
    <source>
        <dbReference type="Proteomes" id="UP000054815"/>
    </source>
</evidence>
<protein>
    <submittedName>
        <fullName evidence="1">Uncharacterized protein</fullName>
    </submittedName>
</protein>